<dbReference type="InterPro" id="IPR018649">
    <property type="entry name" value="SHOCT"/>
</dbReference>
<dbReference type="RefSeq" id="WP_153471318.1">
    <property type="nucleotide sequence ID" value="NZ_WBOF01000006.1"/>
</dbReference>
<keyword evidence="2" id="KW-0472">Membrane</keyword>
<evidence type="ECO:0000313" key="5">
    <source>
        <dbReference type="Proteomes" id="UP000450000"/>
    </source>
</evidence>
<dbReference type="EMBL" id="WBOF01000006">
    <property type="protein sequence ID" value="MQS17792.1"/>
    <property type="molecule type" value="Genomic_DNA"/>
</dbReference>
<dbReference type="AlphaFoldDB" id="A0A6N7L1R9"/>
<evidence type="ECO:0000256" key="1">
    <source>
        <dbReference type="SAM" id="MobiDB-lite"/>
    </source>
</evidence>
<organism evidence="4 5">
    <name type="scientific">Streptomyces kaniharaensis</name>
    <dbReference type="NCBI Taxonomy" id="212423"/>
    <lineage>
        <taxon>Bacteria</taxon>
        <taxon>Bacillati</taxon>
        <taxon>Actinomycetota</taxon>
        <taxon>Actinomycetes</taxon>
        <taxon>Kitasatosporales</taxon>
        <taxon>Streptomycetaceae</taxon>
        <taxon>Streptomyces</taxon>
    </lineage>
</organism>
<keyword evidence="5" id="KW-1185">Reference proteome</keyword>
<accession>A0A6N7L1R9</accession>
<sequence>MRHWHGFGHGHGLSGWGIGVMAIGLFLVAAVLVLAAIALFRYVSRSPRPVPPGGPAAAVPGGPKAWAPGPTPEQVLAERFARGEIDAEEYRLRLDTLRSANGPGG</sequence>
<keyword evidence="2" id="KW-1133">Transmembrane helix</keyword>
<evidence type="ECO:0000256" key="2">
    <source>
        <dbReference type="SAM" id="Phobius"/>
    </source>
</evidence>
<evidence type="ECO:0000259" key="3">
    <source>
        <dbReference type="Pfam" id="PF09851"/>
    </source>
</evidence>
<protein>
    <recommendedName>
        <fullName evidence="3">SHOCT domain-containing protein</fullName>
    </recommendedName>
</protein>
<gene>
    <name evidence="4" type="ORF">F7Q99_37790</name>
</gene>
<proteinExistence type="predicted"/>
<evidence type="ECO:0000313" key="4">
    <source>
        <dbReference type="EMBL" id="MQS17792.1"/>
    </source>
</evidence>
<comment type="caution">
    <text evidence="4">The sequence shown here is derived from an EMBL/GenBank/DDBJ whole genome shotgun (WGS) entry which is preliminary data.</text>
</comment>
<feature type="compositionally biased region" description="Low complexity" evidence="1">
    <location>
        <begin position="55"/>
        <end position="68"/>
    </location>
</feature>
<reference evidence="4 5" key="1">
    <citation type="submission" date="2019-09" db="EMBL/GenBank/DDBJ databases">
        <title>Genome Sequences of Streptomyces kaniharaensis ATCC 21070.</title>
        <authorList>
            <person name="Zhu W."/>
            <person name="De Crecy-Lagard V."/>
            <person name="Richards N.G."/>
        </authorList>
    </citation>
    <scope>NUCLEOTIDE SEQUENCE [LARGE SCALE GENOMIC DNA]</scope>
    <source>
        <strain evidence="4 5">SF-557</strain>
    </source>
</reference>
<name>A0A6N7L1R9_9ACTN</name>
<keyword evidence="2" id="KW-0812">Transmembrane</keyword>
<feature type="transmembrane region" description="Helical" evidence="2">
    <location>
        <begin position="16"/>
        <end position="40"/>
    </location>
</feature>
<feature type="region of interest" description="Disordered" evidence="1">
    <location>
        <begin position="46"/>
        <end position="71"/>
    </location>
</feature>
<dbReference type="Proteomes" id="UP000450000">
    <property type="component" value="Unassembled WGS sequence"/>
</dbReference>
<feature type="domain" description="SHOCT" evidence="3">
    <location>
        <begin position="72"/>
        <end position="97"/>
    </location>
</feature>
<dbReference type="OrthoDB" id="3748887at2"/>
<dbReference type="Pfam" id="PF09851">
    <property type="entry name" value="SHOCT"/>
    <property type="match status" value="1"/>
</dbReference>